<name>A0A4D7DV09_9HYPH</name>
<dbReference type="Proteomes" id="UP000298545">
    <property type="component" value="Plasmid pTiCFBP5473"/>
</dbReference>
<keyword evidence="1" id="KW-0614">Plasmid</keyword>
<reference evidence="1 3" key="1">
    <citation type="submission" date="2019-04" db="EMBL/GenBank/DDBJ databases">
        <title>Complete genome sequence of Agrobacterium larrymoorei CFBP5473.</title>
        <authorList>
            <person name="Haryono M."/>
            <person name="Chou L."/>
            <person name="Lin Y.-C."/>
            <person name="Lai E.-M."/>
            <person name="Kuo C.-H."/>
        </authorList>
    </citation>
    <scope>NUCLEOTIDE SEQUENCE [LARGE SCALE GENOMIC DNA]</scope>
    <source>
        <strain evidence="1 3">CFBP5473</strain>
        <plasmid evidence="1">pTiCFBP5473</plasmid>
        <plasmid evidence="3">pticfbp5473</plasmid>
    </source>
</reference>
<dbReference type="RefSeq" id="WP_027676484.1">
    <property type="nucleotide sequence ID" value="NZ_CP039694.1"/>
</dbReference>
<sequence>MSVSNTDAGDTINDAITKLLNAYVSASATDKARLKYAANRLKEEYDAIRGRSPSASYREITGGISQAAGRLKTIAKDRERLATNMATAASILNTITKVLGLVGMKVS</sequence>
<evidence type="ECO:0000313" key="1">
    <source>
        <dbReference type="EMBL" id="QCJ00872.1"/>
    </source>
</evidence>
<dbReference type="EMBL" id="CP072169">
    <property type="protein sequence ID" value="QYA10207.1"/>
    <property type="molecule type" value="Genomic_DNA"/>
</dbReference>
<evidence type="ECO:0000313" key="4">
    <source>
        <dbReference type="Proteomes" id="UP000826513"/>
    </source>
</evidence>
<accession>A0A4D7DV09</accession>
<organism evidence="1 3">
    <name type="scientific">Agrobacterium larrymoorei</name>
    <dbReference type="NCBI Taxonomy" id="160699"/>
    <lineage>
        <taxon>Bacteria</taxon>
        <taxon>Pseudomonadati</taxon>
        <taxon>Pseudomonadota</taxon>
        <taxon>Alphaproteobacteria</taxon>
        <taxon>Hyphomicrobiales</taxon>
        <taxon>Rhizobiaceae</taxon>
        <taxon>Rhizobium/Agrobacterium group</taxon>
        <taxon>Agrobacterium</taxon>
    </lineage>
</organism>
<dbReference type="EMBL" id="CP039694">
    <property type="protein sequence ID" value="QCJ00872.1"/>
    <property type="molecule type" value="Genomic_DNA"/>
</dbReference>
<geneLocation type="plasmid" evidence="3">
    <name>pticfbp5473</name>
</geneLocation>
<protein>
    <submittedName>
        <fullName evidence="1">Uncharacterized protein</fullName>
    </submittedName>
</protein>
<evidence type="ECO:0000313" key="3">
    <source>
        <dbReference type="Proteomes" id="UP000298545"/>
    </source>
</evidence>
<evidence type="ECO:0000313" key="2">
    <source>
        <dbReference type="EMBL" id="QYA10207.1"/>
    </source>
</evidence>
<geneLocation type="plasmid" evidence="1">
    <name>pTiCFBP5473</name>
</geneLocation>
<proteinExistence type="predicted"/>
<dbReference type="KEGG" id="alf:CFBP5473_22985"/>
<gene>
    <name evidence="1" type="ORF">CFBP5473_22985</name>
    <name evidence="2" type="ORF">J5285_23655</name>
</gene>
<dbReference type="AlphaFoldDB" id="A0A4D7DV09"/>
<dbReference type="Proteomes" id="UP000826513">
    <property type="component" value="Plasmid pTiAF3.44"/>
</dbReference>
<keyword evidence="4" id="KW-1185">Reference proteome</keyword>
<reference evidence="2 4" key="2">
    <citation type="submission" date="2021-03" db="EMBL/GenBank/DDBJ databases">
        <title>Rapid diversification of plasmids in a genus of pathogenic and nitrogen fixing bacteria.</title>
        <authorList>
            <person name="Weisberg A.J."/>
            <person name="Miller M."/>
            <person name="Ream W."/>
            <person name="Grunwald N.J."/>
            <person name="Chang J.H."/>
        </authorList>
    </citation>
    <scope>NUCLEOTIDE SEQUENCE [LARGE SCALE GENOMIC DNA]</scope>
    <source>
        <strain evidence="2 4">AF3.44</strain>
        <plasmid evidence="2 4">pTiAF3.44</plasmid>
    </source>
</reference>
<geneLocation type="plasmid" evidence="2 4">
    <name>pTiAF3.44</name>
</geneLocation>